<comment type="caution">
    <text evidence="9">The sequence shown here is derived from an EMBL/GenBank/DDBJ whole genome shotgun (WGS) entry which is preliminary data.</text>
</comment>
<proteinExistence type="inferred from homology"/>
<dbReference type="EMBL" id="JADQDO010000001">
    <property type="protein sequence ID" value="MBF9231912.1"/>
    <property type="molecule type" value="Genomic_DNA"/>
</dbReference>
<feature type="binding site" evidence="7">
    <location>
        <position position="94"/>
    </location>
    <ligand>
        <name>a divalent metal cation</name>
        <dbReference type="ChEBI" id="CHEBI:60240"/>
    </ligand>
</feature>
<evidence type="ECO:0000313" key="10">
    <source>
        <dbReference type="Proteomes" id="UP000599312"/>
    </source>
</evidence>
<comment type="catalytic activity">
    <reaction evidence="1 7">
        <text>a ribonucleoside 5'-phosphate + H2O = a ribonucleoside + phosphate</text>
        <dbReference type="Rhea" id="RHEA:12484"/>
        <dbReference type="ChEBI" id="CHEBI:15377"/>
        <dbReference type="ChEBI" id="CHEBI:18254"/>
        <dbReference type="ChEBI" id="CHEBI:43474"/>
        <dbReference type="ChEBI" id="CHEBI:58043"/>
        <dbReference type="EC" id="3.1.3.5"/>
    </reaction>
</comment>
<accession>A0A931BIV7</accession>
<dbReference type="PANTHER" id="PTHR30457:SF12">
    <property type="entry name" value="5'_3'-NUCLEOTIDASE SURE"/>
    <property type="match status" value="1"/>
</dbReference>
<comment type="caution">
    <text evidence="7">Lacks conserved residue(s) required for the propagation of feature annotation.</text>
</comment>
<reference evidence="9" key="1">
    <citation type="submission" date="2020-11" db="EMBL/GenBank/DDBJ databases">
        <authorList>
            <person name="Kim M.K."/>
        </authorList>
    </citation>
    <scope>NUCLEOTIDE SEQUENCE</scope>
    <source>
        <strain evidence="9">BT350</strain>
    </source>
</reference>
<organism evidence="9 10">
    <name type="scientific">Microvirga alba</name>
    <dbReference type="NCBI Taxonomy" id="2791025"/>
    <lineage>
        <taxon>Bacteria</taxon>
        <taxon>Pseudomonadati</taxon>
        <taxon>Pseudomonadota</taxon>
        <taxon>Alphaproteobacteria</taxon>
        <taxon>Hyphomicrobiales</taxon>
        <taxon>Methylobacteriaceae</taxon>
        <taxon>Microvirga</taxon>
    </lineage>
</organism>
<evidence type="ECO:0000256" key="2">
    <source>
        <dbReference type="ARBA" id="ARBA00011062"/>
    </source>
</evidence>
<feature type="domain" description="Survival protein SurE-like phosphatase/nucleotidase" evidence="8">
    <location>
        <begin position="3"/>
        <end position="179"/>
    </location>
</feature>
<protein>
    <recommendedName>
        <fullName evidence="7">5'-nucleotidase SurE</fullName>
        <ecNumber evidence="7">3.1.3.5</ecNumber>
    </recommendedName>
    <alternativeName>
        <fullName evidence="7">Nucleoside 5'-monophosphate phosphohydrolase</fullName>
    </alternativeName>
</protein>
<dbReference type="InterPro" id="IPR030048">
    <property type="entry name" value="SurE"/>
</dbReference>
<dbReference type="GO" id="GO:0004309">
    <property type="term" value="F:exopolyphosphatase activity"/>
    <property type="evidence" value="ECO:0007669"/>
    <property type="project" value="TreeGrafter"/>
</dbReference>
<feature type="binding site" evidence="7">
    <location>
        <position position="9"/>
    </location>
    <ligand>
        <name>a divalent metal cation</name>
        <dbReference type="ChEBI" id="CHEBI:60240"/>
    </ligand>
</feature>
<dbReference type="Gene3D" id="3.40.1210.10">
    <property type="entry name" value="Survival protein SurE-like phosphatase/nucleotidase"/>
    <property type="match status" value="1"/>
</dbReference>
<dbReference type="EC" id="3.1.3.5" evidence="7"/>
<dbReference type="HAMAP" id="MF_00060">
    <property type="entry name" value="SurE"/>
    <property type="match status" value="1"/>
</dbReference>
<dbReference type="GO" id="GO:0046872">
    <property type="term" value="F:metal ion binding"/>
    <property type="evidence" value="ECO:0007669"/>
    <property type="project" value="UniProtKB-UniRule"/>
</dbReference>
<dbReference type="GO" id="GO:0000166">
    <property type="term" value="F:nucleotide binding"/>
    <property type="evidence" value="ECO:0007669"/>
    <property type="project" value="UniProtKB-KW"/>
</dbReference>
<dbReference type="GO" id="GO:0008254">
    <property type="term" value="F:3'-nucleotidase activity"/>
    <property type="evidence" value="ECO:0007669"/>
    <property type="project" value="TreeGrafter"/>
</dbReference>
<evidence type="ECO:0000256" key="5">
    <source>
        <dbReference type="ARBA" id="ARBA00022741"/>
    </source>
</evidence>
<dbReference type="AlphaFoldDB" id="A0A931BIV7"/>
<keyword evidence="5 7" id="KW-0547">Nucleotide-binding</keyword>
<evidence type="ECO:0000256" key="4">
    <source>
        <dbReference type="ARBA" id="ARBA00022723"/>
    </source>
</evidence>
<keyword evidence="6 7" id="KW-0378">Hydrolase</keyword>
<dbReference type="Proteomes" id="UP000599312">
    <property type="component" value="Unassembled WGS sequence"/>
</dbReference>
<evidence type="ECO:0000256" key="1">
    <source>
        <dbReference type="ARBA" id="ARBA00000815"/>
    </source>
</evidence>
<evidence type="ECO:0000256" key="6">
    <source>
        <dbReference type="ARBA" id="ARBA00022801"/>
    </source>
</evidence>
<comment type="subcellular location">
    <subcellularLocation>
        <location evidence="7">Cytoplasm</location>
    </subcellularLocation>
</comment>
<dbReference type="RefSeq" id="WP_196269904.1">
    <property type="nucleotide sequence ID" value="NZ_JADQDO010000001.1"/>
</dbReference>
<keyword evidence="3 7" id="KW-0963">Cytoplasm</keyword>
<gene>
    <name evidence="7" type="primary">surE</name>
    <name evidence="9" type="ORF">I2H38_00830</name>
</gene>
<dbReference type="PANTHER" id="PTHR30457">
    <property type="entry name" value="5'-NUCLEOTIDASE SURE"/>
    <property type="match status" value="1"/>
</dbReference>
<evidence type="ECO:0000256" key="3">
    <source>
        <dbReference type="ARBA" id="ARBA00022490"/>
    </source>
</evidence>
<evidence type="ECO:0000256" key="7">
    <source>
        <dbReference type="HAMAP-Rule" id="MF_00060"/>
    </source>
</evidence>
<dbReference type="InterPro" id="IPR002828">
    <property type="entry name" value="SurE-like_Pase/nucleotidase"/>
</dbReference>
<comment type="cofactor">
    <cofactor evidence="7">
        <name>a divalent metal cation</name>
        <dbReference type="ChEBI" id="CHEBI:60240"/>
    </cofactor>
    <text evidence="7">Binds 1 divalent metal cation per subunit.</text>
</comment>
<keyword evidence="10" id="KW-1185">Reference proteome</keyword>
<evidence type="ECO:0000259" key="8">
    <source>
        <dbReference type="Pfam" id="PF01975"/>
    </source>
</evidence>
<dbReference type="GO" id="GO:0005737">
    <property type="term" value="C:cytoplasm"/>
    <property type="evidence" value="ECO:0007669"/>
    <property type="project" value="UniProtKB-SubCell"/>
</dbReference>
<dbReference type="SUPFAM" id="SSF64167">
    <property type="entry name" value="SurE-like"/>
    <property type="match status" value="1"/>
</dbReference>
<feature type="binding site" evidence="7">
    <location>
        <position position="8"/>
    </location>
    <ligand>
        <name>a divalent metal cation</name>
        <dbReference type="ChEBI" id="CHEBI:60240"/>
    </ligand>
</feature>
<comment type="similarity">
    <text evidence="2 7">Belongs to the SurE nucleotidase family.</text>
</comment>
<dbReference type="Pfam" id="PF01975">
    <property type="entry name" value="SurE"/>
    <property type="match status" value="1"/>
</dbReference>
<evidence type="ECO:0000313" key="9">
    <source>
        <dbReference type="EMBL" id="MBF9231912.1"/>
    </source>
</evidence>
<dbReference type="GO" id="GO:0008253">
    <property type="term" value="F:5'-nucleotidase activity"/>
    <property type="evidence" value="ECO:0007669"/>
    <property type="project" value="UniProtKB-UniRule"/>
</dbReference>
<keyword evidence="4 7" id="KW-0479">Metal-binding</keyword>
<dbReference type="InterPro" id="IPR036523">
    <property type="entry name" value="SurE-like_sf"/>
</dbReference>
<name>A0A931BIV7_9HYPH</name>
<sequence>MRILVCNDDGVEAPGIAFLGEVARTLSDDVWVVAPDGKRTAGSSSLTIARPLTMTRLSERRYSCSGTPADCVVTAMTWLFNGDKRPDLVLSGVNDGRNVAEDLAYSGTLGIAREATFWGIPAIGFSRVKNPRITDQDVPWMADLIRGLWQNRDVWATEGHFLSINLPEDLPAPIRQPKIGRDKIGNSAEVISSDGDTVVLVVPRGRPHSTTPGDENEAIDGGHVTINRLSWFGEAPLKPDALLAISPPSKVQEAV</sequence>
<comment type="function">
    <text evidence="7">Nucleotidase that shows phosphatase activity on nucleoside 5'-monophosphates.</text>
</comment>